<feature type="transmembrane region" description="Helical" evidence="7">
    <location>
        <begin position="60"/>
        <end position="83"/>
    </location>
</feature>
<keyword evidence="5 7" id="KW-1133">Transmembrane helix</keyword>
<evidence type="ECO:0000256" key="5">
    <source>
        <dbReference type="ARBA" id="ARBA00022989"/>
    </source>
</evidence>
<keyword evidence="10" id="KW-1185">Reference proteome</keyword>
<feature type="transmembrane region" description="Helical" evidence="7">
    <location>
        <begin position="6"/>
        <end position="27"/>
    </location>
</feature>
<evidence type="ECO:0000256" key="7">
    <source>
        <dbReference type="SAM" id="Phobius"/>
    </source>
</evidence>
<feature type="transmembrane region" description="Helical" evidence="7">
    <location>
        <begin position="241"/>
        <end position="262"/>
    </location>
</feature>
<evidence type="ECO:0000256" key="3">
    <source>
        <dbReference type="ARBA" id="ARBA00022475"/>
    </source>
</evidence>
<name>A0A1H9VDS6_9GAMM</name>
<dbReference type="Gene3D" id="1.20.144.10">
    <property type="entry name" value="Phosphatidic acid phosphatase type 2/haloperoxidase"/>
    <property type="match status" value="1"/>
</dbReference>
<dbReference type="InterPro" id="IPR032818">
    <property type="entry name" value="DedA-like"/>
</dbReference>
<dbReference type="InterPro" id="IPR036938">
    <property type="entry name" value="PAP2/HPO_sf"/>
</dbReference>
<comment type="similarity">
    <text evidence="2">Belongs to the DedA family.</text>
</comment>
<dbReference type="GO" id="GO:0005886">
    <property type="term" value="C:plasma membrane"/>
    <property type="evidence" value="ECO:0007669"/>
    <property type="project" value="UniProtKB-SubCell"/>
</dbReference>
<evidence type="ECO:0000313" key="9">
    <source>
        <dbReference type="EMBL" id="SES19812.1"/>
    </source>
</evidence>
<dbReference type="Proteomes" id="UP000198505">
    <property type="component" value="Unassembled WGS sequence"/>
</dbReference>
<feature type="transmembrane region" description="Helical" evidence="7">
    <location>
        <begin position="321"/>
        <end position="343"/>
    </location>
</feature>
<evidence type="ECO:0000256" key="1">
    <source>
        <dbReference type="ARBA" id="ARBA00004651"/>
    </source>
</evidence>
<dbReference type="AlphaFoldDB" id="A0A1H9VDS6"/>
<dbReference type="PANTHER" id="PTHR30353:SF15">
    <property type="entry name" value="INNER MEMBRANE PROTEIN YABI"/>
    <property type="match status" value="1"/>
</dbReference>
<sequence length="469" mass="51450">MNSSVSIADTLLSFSLAPALLLLLLLGISLLESLALIGLLVPGVVLITALASIAGHQMVALPWLIGAAFTGAVLGDGLSYFLGYRHRDTVITRWPLSQHPEWINRGARFFERYGIYSVFIGRFVGPVRPIIPLIAGMMHMPSRTFLLANVASAALWAPAYVLPGFLLGHTWQQRLNLPTNVEMAVLMITASIVVLAIMFSWGRAQVGRHGRVYLAIARIARRIPAMRRPWLAMSRSGEVPLASLFLCILALTATSAWTLLILHHPEPLLIDLQAQRLFAWLNTDWLTTTSLLLAEAGDKAGIMAFVTPWAIWLLWVRRLDLLIHGALALGSIGALNALGKAVFARARPDTPDYLIGSFSYPSAHTSTWVVIGGMLAAFVASQLPRQRRVWAYWLAIATVIPMALSRLVIDVHWLSDLVGGALLGLVVCAMVQINWQRRYRAPLPSLPWVSLLLGSLLFVSLRVALFPPV</sequence>
<evidence type="ECO:0000313" key="10">
    <source>
        <dbReference type="Proteomes" id="UP000198505"/>
    </source>
</evidence>
<dbReference type="SMART" id="SM00014">
    <property type="entry name" value="acidPPc"/>
    <property type="match status" value="1"/>
</dbReference>
<evidence type="ECO:0000256" key="4">
    <source>
        <dbReference type="ARBA" id="ARBA00022692"/>
    </source>
</evidence>
<comment type="subcellular location">
    <subcellularLocation>
        <location evidence="1">Cell membrane</location>
        <topology evidence="1">Multi-pass membrane protein</topology>
    </subcellularLocation>
</comment>
<feature type="transmembrane region" description="Helical" evidence="7">
    <location>
        <begin position="415"/>
        <end position="433"/>
    </location>
</feature>
<keyword evidence="4 7" id="KW-0812">Transmembrane</keyword>
<dbReference type="PANTHER" id="PTHR30353">
    <property type="entry name" value="INNER MEMBRANE PROTEIN DEDA-RELATED"/>
    <property type="match status" value="1"/>
</dbReference>
<feature type="transmembrane region" description="Helical" evidence="7">
    <location>
        <begin position="145"/>
        <end position="163"/>
    </location>
</feature>
<organism evidence="9 10">
    <name type="scientific">Vreelandella subterranea</name>
    <dbReference type="NCBI Taxonomy" id="416874"/>
    <lineage>
        <taxon>Bacteria</taxon>
        <taxon>Pseudomonadati</taxon>
        <taxon>Pseudomonadota</taxon>
        <taxon>Gammaproteobacteria</taxon>
        <taxon>Oceanospirillales</taxon>
        <taxon>Halomonadaceae</taxon>
        <taxon>Vreelandella</taxon>
    </lineage>
</organism>
<dbReference type="CDD" id="cd03392">
    <property type="entry name" value="PAP2_like_2"/>
    <property type="match status" value="1"/>
</dbReference>
<gene>
    <name evidence="9" type="ORF">SAMN04487958_10936</name>
</gene>
<feature type="transmembrane region" description="Helical" evidence="7">
    <location>
        <begin position="363"/>
        <end position="383"/>
    </location>
</feature>
<reference evidence="10" key="1">
    <citation type="submission" date="2016-10" db="EMBL/GenBank/DDBJ databases">
        <authorList>
            <person name="Varghese N."/>
            <person name="Submissions S."/>
        </authorList>
    </citation>
    <scope>NUCLEOTIDE SEQUENCE [LARGE SCALE GENOMIC DNA]</scope>
    <source>
        <strain evidence="10">CGMCC 1.6495</strain>
    </source>
</reference>
<dbReference type="InterPro" id="IPR000326">
    <property type="entry name" value="PAP2/HPO"/>
</dbReference>
<keyword evidence="6 7" id="KW-0472">Membrane</keyword>
<dbReference type="SUPFAM" id="SSF48317">
    <property type="entry name" value="Acid phosphatase/Vanadium-dependent haloperoxidase"/>
    <property type="match status" value="1"/>
</dbReference>
<protein>
    <submittedName>
        <fullName evidence="9">Undecaprenyl-diphosphatase</fullName>
    </submittedName>
</protein>
<dbReference type="Pfam" id="PF01569">
    <property type="entry name" value="PAP2"/>
    <property type="match status" value="1"/>
</dbReference>
<keyword evidence="3" id="KW-1003">Cell membrane</keyword>
<feature type="transmembrane region" description="Helical" evidence="7">
    <location>
        <begin position="300"/>
        <end position="316"/>
    </location>
</feature>
<accession>A0A1H9VDS6</accession>
<evidence type="ECO:0000256" key="6">
    <source>
        <dbReference type="ARBA" id="ARBA00023136"/>
    </source>
</evidence>
<feature type="transmembrane region" description="Helical" evidence="7">
    <location>
        <begin position="183"/>
        <end position="201"/>
    </location>
</feature>
<feature type="transmembrane region" description="Helical" evidence="7">
    <location>
        <begin position="390"/>
        <end position="409"/>
    </location>
</feature>
<evidence type="ECO:0000256" key="2">
    <source>
        <dbReference type="ARBA" id="ARBA00010792"/>
    </source>
</evidence>
<dbReference type="STRING" id="416874.SAMN04487958_10936"/>
<proteinExistence type="inferred from homology"/>
<feature type="transmembrane region" description="Helical" evidence="7">
    <location>
        <begin position="445"/>
        <end position="465"/>
    </location>
</feature>
<dbReference type="EMBL" id="FOGS01000009">
    <property type="protein sequence ID" value="SES19812.1"/>
    <property type="molecule type" value="Genomic_DNA"/>
</dbReference>
<feature type="transmembrane region" description="Helical" evidence="7">
    <location>
        <begin position="34"/>
        <end position="54"/>
    </location>
</feature>
<dbReference type="Pfam" id="PF09335">
    <property type="entry name" value="VTT_dom"/>
    <property type="match status" value="1"/>
</dbReference>
<evidence type="ECO:0000259" key="8">
    <source>
        <dbReference type="SMART" id="SM00014"/>
    </source>
</evidence>
<dbReference type="InterPro" id="IPR032816">
    <property type="entry name" value="VTT_dom"/>
</dbReference>
<feature type="domain" description="Phosphatidic acid phosphatase type 2/haloperoxidase" evidence="8">
    <location>
        <begin position="321"/>
        <end position="432"/>
    </location>
</feature>